<dbReference type="Gene3D" id="1.10.3730.10">
    <property type="entry name" value="ProC C-terminal domain-like"/>
    <property type="match status" value="1"/>
</dbReference>
<dbReference type="RefSeq" id="WP_176371360.1">
    <property type="nucleotide sequence ID" value="NZ_JAHQCR010000088.1"/>
</dbReference>
<dbReference type="InterPro" id="IPR036291">
    <property type="entry name" value="NAD(P)-bd_dom_sf"/>
</dbReference>
<keyword evidence="2" id="KW-0641">Proline biosynthesis</keyword>
<dbReference type="HAMAP" id="MF_01925">
    <property type="entry name" value="P5C_reductase"/>
    <property type="match status" value="1"/>
</dbReference>
<dbReference type="InterPro" id="IPR000304">
    <property type="entry name" value="Pyrroline-COOH_reductase"/>
</dbReference>
<keyword evidence="2" id="KW-0963">Cytoplasm</keyword>
<evidence type="ECO:0000259" key="4">
    <source>
        <dbReference type="Pfam" id="PF03807"/>
    </source>
</evidence>
<comment type="catalytic activity">
    <reaction evidence="2">
        <text>L-proline + NAD(+) = (S)-1-pyrroline-5-carboxylate + NADH + 2 H(+)</text>
        <dbReference type="Rhea" id="RHEA:14105"/>
        <dbReference type="ChEBI" id="CHEBI:15378"/>
        <dbReference type="ChEBI" id="CHEBI:17388"/>
        <dbReference type="ChEBI" id="CHEBI:57540"/>
        <dbReference type="ChEBI" id="CHEBI:57945"/>
        <dbReference type="ChEBI" id="CHEBI:60039"/>
        <dbReference type="EC" id="1.5.1.2"/>
    </reaction>
</comment>
<gene>
    <name evidence="2 6" type="primary">proC</name>
    <name evidence="6" type="ORF">KS407_21790</name>
</gene>
<organism evidence="6 7">
    <name type="scientific">Evansella alkalicola</name>
    <dbReference type="NCBI Taxonomy" id="745819"/>
    <lineage>
        <taxon>Bacteria</taxon>
        <taxon>Bacillati</taxon>
        <taxon>Bacillota</taxon>
        <taxon>Bacilli</taxon>
        <taxon>Bacillales</taxon>
        <taxon>Bacillaceae</taxon>
        <taxon>Evansella</taxon>
    </lineage>
</organism>
<evidence type="ECO:0000256" key="3">
    <source>
        <dbReference type="NCBIfam" id="TIGR00112"/>
    </source>
</evidence>
<proteinExistence type="inferred from homology"/>
<keyword evidence="2 6" id="KW-0560">Oxidoreductase</keyword>
<keyword evidence="2" id="KW-0028">Amino-acid biosynthesis</keyword>
<dbReference type="PANTHER" id="PTHR11645">
    <property type="entry name" value="PYRROLINE-5-CARBOXYLATE REDUCTASE"/>
    <property type="match status" value="1"/>
</dbReference>
<keyword evidence="2" id="KW-0521">NADP</keyword>
<evidence type="ECO:0000313" key="7">
    <source>
        <dbReference type="Proteomes" id="UP000790580"/>
    </source>
</evidence>
<evidence type="ECO:0000313" key="6">
    <source>
        <dbReference type="EMBL" id="MBU9724060.1"/>
    </source>
</evidence>
<feature type="domain" description="Pyrroline-5-carboxylate reductase dimerisation" evidence="5">
    <location>
        <begin position="162"/>
        <end position="266"/>
    </location>
</feature>
<evidence type="ECO:0000256" key="1">
    <source>
        <dbReference type="ARBA" id="ARBA00005525"/>
    </source>
</evidence>
<dbReference type="Gene3D" id="3.40.50.720">
    <property type="entry name" value="NAD(P)-binding Rossmann-like Domain"/>
    <property type="match status" value="1"/>
</dbReference>
<evidence type="ECO:0000256" key="2">
    <source>
        <dbReference type="HAMAP-Rule" id="MF_01925"/>
    </source>
</evidence>
<dbReference type="InterPro" id="IPR008927">
    <property type="entry name" value="6-PGluconate_DH-like_C_sf"/>
</dbReference>
<dbReference type="InterPro" id="IPR029036">
    <property type="entry name" value="P5CR_dimer"/>
</dbReference>
<dbReference type="Pfam" id="PF03807">
    <property type="entry name" value="F420_oxidored"/>
    <property type="match status" value="1"/>
</dbReference>
<name>A0ABS6K089_9BACI</name>
<dbReference type="Proteomes" id="UP000790580">
    <property type="component" value="Unassembled WGS sequence"/>
</dbReference>
<feature type="domain" description="Pyrroline-5-carboxylate reductase catalytic N-terminal" evidence="4">
    <location>
        <begin position="2"/>
        <end position="98"/>
    </location>
</feature>
<dbReference type="Pfam" id="PF14748">
    <property type="entry name" value="P5CR_dimer"/>
    <property type="match status" value="1"/>
</dbReference>
<dbReference type="NCBIfam" id="TIGR00112">
    <property type="entry name" value="proC"/>
    <property type="match status" value="1"/>
</dbReference>
<dbReference type="SUPFAM" id="SSF51735">
    <property type="entry name" value="NAD(P)-binding Rossmann-fold domains"/>
    <property type="match status" value="1"/>
</dbReference>
<dbReference type="EMBL" id="JAHQCR010000088">
    <property type="protein sequence ID" value="MBU9724060.1"/>
    <property type="molecule type" value="Genomic_DNA"/>
</dbReference>
<dbReference type="EC" id="1.5.1.2" evidence="2 3"/>
<protein>
    <recommendedName>
        <fullName evidence="2 3">Pyrroline-5-carboxylate reductase</fullName>
        <shortName evidence="2">P5C reductase</shortName>
        <shortName evidence="2">P5CR</shortName>
        <ecNumber evidence="2 3">1.5.1.2</ecNumber>
    </recommendedName>
    <alternativeName>
        <fullName evidence="2">PCA reductase</fullName>
    </alternativeName>
</protein>
<keyword evidence="7" id="KW-1185">Reference proteome</keyword>
<comment type="pathway">
    <text evidence="2">Amino-acid biosynthesis; L-proline biosynthesis; L-proline from L-glutamate 5-semialdehyde: step 1/1.</text>
</comment>
<comment type="function">
    <text evidence="2">Catalyzes the reduction of 1-pyrroline-5-carboxylate (PCA) to L-proline.</text>
</comment>
<dbReference type="GO" id="GO:0004735">
    <property type="term" value="F:pyrroline-5-carboxylate reductase activity"/>
    <property type="evidence" value="ECO:0007669"/>
    <property type="project" value="UniProtKB-EC"/>
</dbReference>
<dbReference type="SUPFAM" id="SSF48179">
    <property type="entry name" value="6-phosphogluconate dehydrogenase C-terminal domain-like"/>
    <property type="match status" value="1"/>
</dbReference>
<dbReference type="InterPro" id="IPR028939">
    <property type="entry name" value="P5C_Rdtase_cat_N"/>
</dbReference>
<comment type="subcellular location">
    <subcellularLocation>
        <location evidence="2">Cytoplasm</location>
    </subcellularLocation>
</comment>
<comment type="catalytic activity">
    <reaction evidence="2">
        <text>L-proline + NADP(+) = (S)-1-pyrroline-5-carboxylate + NADPH + 2 H(+)</text>
        <dbReference type="Rhea" id="RHEA:14109"/>
        <dbReference type="ChEBI" id="CHEBI:15378"/>
        <dbReference type="ChEBI" id="CHEBI:17388"/>
        <dbReference type="ChEBI" id="CHEBI:57783"/>
        <dbReference type="ChEBI" id="CHEBI:58349"/>
        <dbReference type="ChEBI" id="CHEBI:60039"/>
        <dbReference type="EC" id="1.5.1.2"/>
    </reaction>
</comment>
<comment type="caution">
    <text evidence="6">The sequence shown here is derived from an EMBL/GenBank/DDBJ whole genome shotgun (WGS) entry which is preliminary data.</text>
</comment>
<comment type="similarity">
    <text evidence="1 2">Belongs to the pyrroline-5-carboxylate reductase family.</text>
</comment>
<reference evidence="6 7" key="1">
    <citation type="submission" date="2021-06" db="EMBL/GenBank/DDBJ databases">
        <title>Bacillus sp. RD4P76, an endophyte from a halophyte.</title>
        <authorList>
            <person name="Sun J.-Q."/>
        </authorList>
    </citation>
    <scope>NUCLEOTIDE SEQUENCE [LARGE SCALE GENOMIC DNA]</scope>
    <source>
        <strain evidence="6 7">JCM 17098</strain>
    </source>
</reference>
<evidence type="ECO:0000259" key="5">
    <source>
        <dbReference type="Pfam" id="PF14748"/>
    </source>
</evidence>
<accession>A0ABS6K089</accession>
<sequence length="274" mass="30217">MKISIIGAGNMAEALIVGWLKKGYLENSQITITNRSNNERLEDLQRVYNINTTRVSSDIVSSGSIILLACKPKDWRSAIEPFKHLFNHKTPIVSVMAGVSTAVIEEELEHEDVPVIRIMPNTSATVGESMTPISYGKSVPYQYRDMIINLFQAVGETAEVPEDQMDAMTALVGTGPAYIYYLMESMEMAAIQMGIDPKLATTLVSQTLLGASQRVQQSDASPRDLYDQIMSPGGTTEAGFKVLTDNKVQESLVSCVLRAWERSKELGNQNAYIE</sequence>
<dbReference type="PANTHER" id="PTHR11645:SF49">
    <property type="entry name" value="PYRROLINE-5-CARBOXYLATE REDUCTASE 1"/>
    <property type="match status" value="1"/>
</dbReference>
<dbReference type="PIRSF" id="PIRSF000193">
    <property type="entry name" value="Pyrrol-5-carb_rd"/>
    <property type="match status" value="1"/>
</dbReference>